<dbReference type="PANTHER" id="PTHR30575:SF0">
    <property type="entry name" value="XAA-ARG DIPEPTIDASE"/>
    <property type="match status" value="1"/>
</dbReference>
<dbReference type="SUPFAM" id="SSF55031">
    <property type="entry name" value="Bacterial exopeptidase dimerisation domain"/>
    <property type="match status" value="1"/>
</dbReference>
<dbReference type="FunFam" id="3.30.70.360:FF:000004">
    <property type="entry name" value="Peptidase M20 domain-containing protein 2"/>
    <property type="match status" value="1"/>
</dbReference>
<reference evidence="2 3" key="1">
    <citation type="submission" date="2016-10" db="EMBL/GenBank/DDBJ databases">
        <authorList>
            <person name="de Groot N.N."/>
        </authorList>
    </citation>
    <scope>NUCLEOTIDE SEQUENCE [LARGE SCALE GENOMIC DNA]</scope>
    <source>
        <strain evidence="2 3">DSM 28129</strain>
    </source>
</reference>
<dbReference type="SUPFAM" id="SSF53187">
    <property type="entry name" value="Zn-dependent exopeptidases"/>
    <property type="match status" value="1"/>
</dbReference>
<evidence type="ECO:0000313" key="2">
    <source>
        <dbReference type="EMBL" id="SDG55225.1"/>
    </source>
</evidence>
<dbReference type="InterPro" id="IPR052030">
    <property type="entry name" value="Peptidase_M20/M20A_hydrolases"/>
</dbReference>
<dbReference type="CDD" id="cd05673">
    <property type="entry name" value="M20_Acy1L2_AbgB"/>
    <property type="match status" value="1"/>
</dbReference>
<dbReference type="Gene3D" id="3.40.630.10">
    <property type="entry name" value="Zn peptidases"/>
    <property type="match status" value="2"/>
</dbReference>
<proteinExistence type="predicted"/>
<dbReference type="GO" id="GO:0071713">
    <property type="term" value="F:para-aminobenzoyl-glutamate hydrolase activity"/>
    <property type="evidence" value="ECO:0007669"/>
    <property type="project" value="TreeGrafter"/>
</dbReference>
<dbReference type="GO" id="GO:0005737">
    <property type="term" value="C:cytoplasm"/>
    <property type="evidence" value="ECO:0007669"/>
    <property type="project" value="TreeGrafter"/>
</dbReference>
<keyword evidence="3" id="KW-1185">Reference proteome</keyword>
<dbReference type="PIRSF" id="PIRSF037227">
    <property type="entry name" value="Aminobenzoyl-glu_utiliz_pB"/>
    <property type="match status" value="1"/>
</dbReference>
<protein>
    <submittedName>
        <fullName evidence="2">Aminobenzoyl-glutamate utilization protein B</fullName>
    </submittedName>
</protein>
<dbReference type="InterPro" id="IPR036264">
    <property type="entry name" value="Bact_exopeptidase_dim_dom"/>
</dbReference>
<dbReference type="RefSeq" id="WP_091236569.1">
    <property type="nucleotide sequence ID" value="NZ_FNBG01000059.1"/>
</dbReference>
<feature type="domain" description="Peptidase M20 dimerisation" evidence="1">
    <location>
        <begin position="189"/>
        <end position="278"/>
    </location>
</feature>
<dbReference type="PANTHER" id="PTHR30575">
    <property type="entry name" value="PEPTIDASE M20"/>
    <property type="match status" value="1"/>
</dbReference>
<dbReference type="EMBL" id="FNBG01000059">
    <property type="protein sequence ID" value="SDG55225.1"/>
    <property type="molecule type" value="Genomic_DNA"/>
</dbReference>
<dbReference type="InterPro" id="IPR017439">
    <property type="entry name" value="Amidohydrolase"/>
</dbReference>
<sequence length="486" mass="52272">MNKQLADQISELINTKSEKIVEVSDAIWDFAEIRFEEFKSSALLADTLEAEGFKVERGIAGLETGLIASFGNGGPVVGILGEFDALAGLSQHAGVYENDPIEKGGSGHGCGHNMLGAGALAAAIAVKDYLLESGIAGTVRYYGCPAEESGYGKTYMVREGYFSDVDIAVSWHPATMNMVLSSSSLAVIHATFRFKGKSTHAAASPHLGRSALDAVELMNVGVNYMREHMIDQARIHYAVTNSGGTSPNVVQPEAEVTYLIRAPKSDQVKVLYDRVVKTAQGASLMTETSMEHVIEGACVNLIPNNALESVMHSYMNALELPEHTEEELAEARAAYASLPEVDKTSALGMLPKPLREGVAEHPLLSEVLPYNPSNSQMMGGSTDVADVSWVVPTAQCMTATYAYGTPFHAWQTVTQGKSTYAHKALLLAGKTMACTAVETLLNPELIKQAKAELVERLDGERYECLVPKEITPPRMSELADKQAVTV</sequence>
<dbReference type="GO" id="GO:0046657">
    <property type="term" value="P:folic acid catabolic process"/>
    <property type="evidence" value="ECO:0007669"/>
    <property type="project" value="TreeGrafter"/>
</dbReference>
<name>A0A1G7V5R2_9BACL</name>
<dbReference type="Proteomes" id="UP000198972">
    <property type="component" value="Unassembled WGS sequence"/>
</dbReference>
<accession>A0A1G7V5R2</accession>
<dbReference type="InterPro" id="IPR011650">
    <property type="entry name" value="Peptidase_M20_dimer"/>
</dbReference>
<evidence type="ECO:0000313" key="3">
    <source>
        <dbReference type="Proteomes" id="UP000198972"/>
    </source>
</evidence>
<dbReference type="GO" id="GO:0016805">
    <property type="term" value="F:dipeptidase activity"/>
    <property type="evidence" value="ECO:0007669"/>
    <property type="project" value="TreeGrafter"/>
</dbReference>
<dbReference type="OrthoDB" id="9781032at2"/>
<gene>
    <name evidence="2" type="ORF">SAMN04488542_1598</name>
</gene>
<dbReference type="Pfam" id="PF07687">
    <property type="entry name" value="M20_dimer"/>
    <property type="match status" value="1"/>
</dbReference>
<dbReference type="NCBIfam" id="TIGR01891">
    <property type="entry name" value="amidohydrolases"/>
    <property type="match status" value="1"/>
</dbReference>
<dbReference type="InterPro" id="IPR017145">
    <property type="entry name" value="Aminobenzoyl-glu_utiliz_pB"/>
</dbReference>
<organism evidence="2 3">
    <name type="scientific">Fontibacillus panacisegetis</name>
    <dbReference type="NCBI Taxonomy" id="670482"/>
    <lineage>
        <taxon>Bacteria</taxon>
        <taxon>Bacillati</taxon>
        <taxon>Bacillota</taxon>
        <taxon>Bacilli</taxon>
        <taxon>Bacillales</taxon>
        <taxon>Paenibacillaceae</taxon>
        <taxon>Fontibacillus</taxon>
    </lineage>
</organism>
<dbReference type="AlphaFoldDB" id="A0A1G7V5R2"/>
<dbReference type="STRING" id="670482.SAMN04488542_1598"/>
<evidence type="ECO:0000259" key="1">
    <source>
        <dbReference type="Pfam" id="PF07687"/>
    </source>
</evidence>